<evidence type="ECO:0000256" key="1">
    <source>
        <dbReference type="SAM" id="SignalP"/>
    </source>
</evidence>
<evidence type="ECO:0000313" key="3">
    <source>
        <dbReference type="Proteomes" id="UP000265703"/>
    </source>
</evidence>
<dbReference type="Proteomes" id="UP000265703">
    <property type="component" value="Unassembled WGS sequence"/>
</dbReference>
<organism evidence="2 3">
    <name type="scientific">Glomus cerebriforme</name>
    <dbReference type="NCBI Taxonomy" id="658196"/>
    <lineage>
        <taxon>Eukaryota</taxon>
        <taxon>Fungi</taxon>
        <taxon>Fungi incertae sedis</taxon>
        <taxon>Mucoromycota</taxon>
        <taxon>Glomeromycotina</taxon>
        <taxon>Glomeromycetes</taxon>
        <taxon>Glomerales</taxon>
        <taxon>Glomeraceae</taxon>
        <taxon>Glomus</taxon>
    </lineage>
</organism>
<dbReference type="AlphaFoldDB" id="A0A397TUU1"/>
<keyword evidence="1" id="KW-0732">Signal</keyword>
<gene>
    <name evidence="2" type="ORF">C1645_748894</name>
</gene>
<sequence length="213" mass="23050">MKFAFAAVCMLALVSIANADAVEGAVKTLEASGICKDDGLFPANGTQIRKQKTCVSLQIGEIPTADNMVSAIIIEPRNNQRIPSNQPFFVRTKISNLDTGFFSDPTIDYYQIPQTLNDNGQIQGHSHITIQKIDGKSVPDPTVFAFFKGLNDKADNGVLSVNVTTGLPSAGLYRICTMNASNSHQPVVMPVAQRGSQDDCIRVNVVPPKSRRN</sequence>
<name>A0A397TUU1_9GLOM</name>
<feature type="chain" id="PRO_5017331684" evidence="1">
    <location>
        <begin position="20"/>
        <end position="213"/>
    </location>
</feature>
<keyword evidence="3" id="KW-1185">Reference proteome</keyword>
<dbReference type="STRING" id="658196.A0A397TUU1"/>
<protein>
    <submittedName>
        <fullName evidence="2">Uncharacterized protein</fullName>
    </submittedName>
</protein>
<comment type="caution">
    <text evidence="2">The sequence shown here is derived from an EMBL/GenBank/DDBJ whole genome shotgun (WGS) entry which is preliminary data.</text>
</comment>
<feature type="signal peptide" evidence="1">
    <location>
        <begin position="1"/>
        <end position="19"/>
    </location>
</feature>
<reference evidence="2 3" key="1">
    <citation type="submission" date="2018-06" db="EMBL/GenBank/DDBJ databases">
        <title>Comparative genomics reveals the genomic features of Rhizophagus irregularis, R. cerebriforme, R. diaphanum and Gigaspora rosea, and their symbiotic lifestyle signature.</title>
        <authorList>
            <person name="Morin E."/>
            <person name="San Clemente H."/>
            <person name="Chen E.C.H."/>
            <person name="De La Providencia I."/>
            <person name="Hainaut M."/>
            <person name="Kuo A."/>
            <person name="Kohler A."/>
            <person name="Murat C."/>
            <person name="Tang N."/>
            <person name="Roy S."/>
            <person name="Loubradou J."/>
            <person name="Henrissat B."/>
            <person name="Grigoriev I.V."/>
            <person name="Corradi N."/>
            <person name="Roux C."/>
            <person name="Martin F.M."/>
        </authorList>
    </citation>
    <scope>NUCLEOTIDE SEQUENCE [LARGE SCALE GENOMIC DNA]</scope>
    <source>
        <strain evidence="2 3">DAOM 227022</strain>
    </source>
</reference>
<dbReference type="PANTHER" id="PTHR34587:SF2">
    <property type="entry name" value="G-PROTEIN COUPLED RECEPTORS FAMILY 1 PROFILE DOMAIN-CONTAINING PROTEIN"/>
    <property type="match status" value="1"/>
</dbReference>
<accession>A0A397TUU1</accession>
<evidence type="ECO:0000313" key="2">
    <source>
        <dbReference type="EMBL" id="RIA98674.1"/>
    </source>
</evidence>
<proteinExistence type="predicted"/>
<dbReference type="OrthoDB" id="2336871at2759"/>
<dbReference type="InterPro" id="IPR053216">
    <property type="entry name" value="Appressorial_penetr-assoc"/>
</dbReference>
<dbReference type="EMBL" id="QKYT01000012">
    <property type="protein sequence ID" value="RIA98674.1"/>
    <property type="molecule type" value="Genomic_DNA"/>
</dbReference>
<dbReference type="PANTHER" id="PTHR34587">
    <property type="entry name" value="VWFA DOMAIN-CONTAINING PROTEIN"/>
    <property type="match status" value="1"/>
</dbReference>